<feature type="domain" description="YdbS-like PH" evidence="2">
    <location>
        <begin position="96"/>
        <end position="156"/>
    </location>
</feature>
<organism evidence="3 4">
    <name type="scientific">Actinocorallia libanotica</name>
    <dbReference type="NCBI Taxonomy" id="46162"/>
    <lineage>
        <taxon>Bacteria</taxon>
        <taxon>Bacillati</taxon>
        <taxon>Actinomycetota</taxon>
        <taxon>Actinomycetes</taxon>
        <taxon>Streptosporangiales</taxon>
        <taxon>Thermomonosporaceae</taxon>
        <taxon>Actinocorallia</taxon>
    </lineage>
</organism>
<proteinExistence type="predicted"/>
<dbReference type="PANTHER" id="PTHR37938">
    <property type="entry name" value="BLL0215 PROTEIN"/>
    <property type="match status" value="1"/>
</dbReference>
<dbReference type="InterPro" id="IPR005182">
    <property type="entry name" value="YdbS-like_PH"/>
</dbReference>
<evidence type="ECO:0000256" key="1">
    <source>
        <dbReference type="SAM" id="Phobius"/>
    </source>
</evidence>
<accession>A0ABN1RDM5</accession>
<keyword evidence="1" id="KW-0472">Membrane</keyword>
<feature type="transmembrane region" description="Helical" evidence="1">
    <location>
        <begin position="84"/>
        <end position="103"/>
    </location>
</feature>
<keyword evidence="4" id="KW-1185">Reference proteome</keyword>
<dbReference type="PANTHER" id="PTHR37938:SF1">
    <property type="entry name" value="BLL0215 PROTEIN"/>
    <property type="match status" value="1"/>
</dbReference>
<evidence type="ECO:0000259" key="2">
    <source>
        <dbReference type="Pfam" id="PF03703"/>
    </source>
</evidence>
<dbReference type="Pfam" id="PF03703">
    <property type="entry name" value="bPH_2"/>
    <property type="match status" value="1"/>
</dbReference>
<name>A0ABN1RDM5_9ACTN</name>
<dbReference type="EMBL" id="BAAAHH010000016">
    <property type="protein sequence ID" value="GAA0955324.1"/>
    <property type="molecule type" value="Genomic_DNA"/>
</dbReference>
<sequence length="180" mass="20489">MLKGVRFNQVMVVRERTRARVFRKYLMANEGNVIAVRRHPAVLLRYFCETIGGLVVAGALTGWLGGGMAAAVVWVAWLLVLGRLLWKLLTWTVEFFIVTDLRLMYIRGLIARRVGMIPRGKVTDIKMERTVLGEILDYGTFIMESAGDDQAFREVTFMPYPEQLYYEVSSAIFSAESIDD</sequence>
<dbReference type="Proteomes" id="UP001500665">
    <property type="component" value="Unassembled WGS sequence"/>
</dbReference>
<feature type="transmembrane region" description="Helical" evidence="1">
    <location>
        <begin position="54"/>
        <end position="78"/>
    </location>
</feature>
<keyword evidence="1" id="KW-0812">Transmembrane</keyword>
<keyword evidence="1" id="KW-1133">Transmembrane helix</keyword>
<evidence type="ECO:0000313" key="4">
    <source>
        <dbReference type="Proteomes" id="UP001500665"/>
    </source>
</evidence>
<comment type="caution">
    <text evidence="3">The sequence shown here is derived from an EMBL/GenBank/DDBJ whole genome shotgun (WGS) entry which is preliminary data.</text>
</comment>
<protein>
    <recommendedName>
        <fullName evidence="2">YdbS-like PH domain-containing protein</fullName>
    </recommendedName>
</protein>
<evidence type="ECO:0000313" key="3">
    <source>
        <dbReference type="EMBL" id="GAA0955324.1"/>
    </source>
</evidence>
<gene>
    <name evidence="3" type="ORF">GCM10009550_39950</name>
</gene>
<reference evidence="3 4" key="1">
    <citation type="journal article" date="2019" name="Int. J. Syst. Evol. Microbiol.">
        <title>The Global Catalogue of Microorganisms (GCM) 10K type strain sequencing project: providing services to taxonomists for standard genome sequencing and annotation.</title>
        <authorList>
            <consortium name="The Broad Institute Genomics Platform"/>
            <consortium name="The Broad Institute Genome Sequencing Center for Infectious Disease"/>
            <person name="Wu L."/>
            <person name="Ma J."/>
        </authorList>
    </citation>
    <scope>NUCLEOTIDE SEQUENCE [LARGE SCALE GENOMIC DNA]</scope>
    <source>
        <strain evidence="3 4">JCM 10696</strain>
    </source>
</reference>